<comment type="caution">
    <text evidence="2">The sequence shown here is derived from an EMBL/GenBank/DDBJ whole genome shotgun (WGS) entry which is preliminary data.</text>
</comment>
<dbReference type="InterPro" id="IPR042267">
    <property type="entry name" value="VTC_sf"/>
</dbReference>
<feature type="domain" description="VTC" evidence="1">
    <location>
        <begin position="11"/>
        <end position="228"/>
    </location>
</feature>
<name>A0A9E2KAZ9_9FIRM</name>
<dbReference type="Gene3D" id="3.20.100.30">
    <property type="entry name" value="VTC, catalytic tunnel domain"/>
    <property type="match status" value="1"/>
</dbReference>
<dbReference type="GO" id="GO:0006799">
    <property type="term" value="P:polyphosphate biosynthetic process"/>
    <property type="evidence" value="ECO:0007669"/>
    <property type="project" value="UniProtKB-ARBA"/>
</dbReference>
<dbReference type="InterPro" id="IPR018966">
    <property type="entry name" value="VTC_domain"/>
</dbReference>
<dbReference type="EMBL" id="JAHLFQ010000033">
    <property type="protein sequence ID" value="MBU3803474.1"/>
    <property type="molecule type" value="Genomic_DNA"/>
</dbReference>
<dbReference type="CDD" id="cd07750">
    <property type="entry name" value="PolyPPase_VTC_like"/>
    <property type="match status" value="1"/>
</dbReference>
<gene>
    <name evidence="2" type="ORF">H9872_01770</name>
</gene>
<sequence length="242" mass="28864">MAGTTNFVFERVEKKYLLTREKYNLLLEAMEPYMSIDSYGKHTIGNVYYDTDTYELISRSIEKPKYKEKFRVRSYGIPKEEDKVFLEIKKKYKGIVYKRRVSMTLKEAEDYLEKGIRPKKEGQILKEIDYFLSFYKPTPKVYLAYDRMAYFGKENKDIRITFDHNIRSRQCNMNLAEGDYGTPILDEYHYLMEIKVPGAMPLWLSKILSDLEIYPTSFSKYGNVYKQFILPNRRKVLCSQAY</sequence>
<dbReference type="Pfam" id="PF09359">
    <property type="entry name" value="VTC"/>
    <property type="match status" value="1"/>
</dbReference>
<reference evidence="2" key="1">
    <citation type="journal article" date="2021" name="PeerJ">
        <title>Extensive microbial diversity within the chicken gut microbiome revealed by metagenomics and culture.</title>
        <authorList>
            <person name="Gilroy R."/>
            <person name="Ravi A."/>
            <person name="Getino M."/>
            <person name="Pursley I."/>
            <person name="Horton D.L."/>
            <person name="Alikhan N.F."/>
            <person name="Baker D."/>
            <person name="Gharbi K."/>
            <person name="Hall N."/>
            <person name="Watson M."/>
            <person name="Adriaenssens E.M."/>
            <person name="Foster-Nyarko E."/>
            <person name="Jarju S."/>
            <person name="Secka A."/>
            <person name="Antonio M."/>
            <person name="Oren A."/>
            <person name="Chaudhuri R.R."/>
            <person name="La Ragione R."/>
            <person name="Hildebrand F."/>
            <person name="Pallen M.J."/>
        </authorList>
    </citation>
    <scope>NUCLEOTIDE SEQUENCE</scope>
    <source>
        <strain evidence="2">B5-657</strain>
    </source>
</reference>
<protein>
    <submittedName>
        <fullName evidence="2">Polyphosphate polymerase domain-containing protein</fullName>
    </submittedName>
</protein>
<evidence type="ECO:0000259" key="1">
    <source>
        <dbReference type="Pfam" id="PF09359"/>
    </source>
</evidence>
<dbReference type="AlphaFoldDB" id="A0A9E2KAZ9"/>
<evidence type="ECO:0000313" key="2">
    <source>
        <dbReference type="EMBL" id="MBU3803474.1"/>
    </source>
</evidence>
<reference evidence="2" key="2">
    <citation type="submission" date="2021-04" db="EMBL/GenBank/DDBJ databases">
        <authorList>
            <person name="Gilroy R."/>
        </authorList>
    </citation>
    <scope>NUCLEOTIDE SEQUENCE</scope>
    <source>
        <strain evidence="2">B5-657</strain>
    </source>
</reference>
<accession>A0A9E2KAZ9</accession>
<proteinExistence type="predicted"/>
<evidence type="ECO:0000313" key="3">
    <source>
        <dbReference type="Proteomes" id="UP000824229"/>
    </source>
</evidence>
<organism evidence="2 3">
    <name type="scientific">Candidatus Cellulosilyticum pullistercoris</name>
    <dbReference type="NCBI Taxonomy" id="2838521"/>
    <lineage>
        <taxon>Bacteria</taxon>
        <taxon>Bacillati</taxon>
        <taxon>Bacillota</taxon>
        <taxon>Clostridia</taxon>
        <taxon>Lachnospirales</taxon>
        <taxon>Cellulosilyticaceae</taxon>
        <taxon>Cellulosilyticum</taxon>
    </lineage>
</organism>
<dbReference type="Proteomes" id="UP000824229">
    <property type="component" value="Unassembled WGS sequence"/>
</dbReference>